<accession>A0A1A8LCP3</accession>
<dbReference type="EMBL" id="HAEG01014502">
    <property type="protein sequence ID" value="SBR97768.1"/>
    <property type="molecule type" value="Transcribed_RNA"/>
</dbReference>
<name>A0A1A8LCP3_9TELE</name>
<feature type="non-terminal residue" evidence="1">
    <location>
        <position position="1"/>
    </location>
</feature>
<dbReference type="EMBL" id="HAEF01004891">
    <property type="protein sequence ID" value="SBR42273.1"/>
    <property type="molecule type" value="Transcribed_RNA"/>
</dbReference>
<proteinExistence type="predicted"/>
<organism evidence="1">
    <name type="scientific">Nothobranchius pienaari</name>
    <dbReference type="NCBI Taxonomy" id="704102"/>
    <lineage>
        <taxon>Eukaryota</taxon>
        <taxon>Metazoa</taxon>
        <taxon>Chordata</taxon>
        <taxon>Craniata</taxon>
        <taxon>Vertebrata</taxon>
        <taxon>Euteleostomi</taxon>
        <taxon>Actinopterygii</taxon>
        <taxon>Neopterygii</taxon>
        <taxon>Teleostei</taxon>
        <taxon>Neoteleostei</taxon>
        <taxon>Acanthomorphata</taxon>
        <taxon>Ovalentaria</taxon>
        <taxon>Atherinomorphae</taxon>
        <taxon>Cyprinodontiformes</taxon>
        <taxon>Nothobranchiidae</taxon>
        <taxon>Nothobranchius</taxon>
    </lineage>
</organism>
<reference evidence="1" key="1">
    <citation type="submission" date="2016-05" db="EMBL/GenBank/DDBJ databases">
        <authorList>
            <person name="Lavstsen T."/>
            <person name="Jespersen J.S."/>
        </authorList>
    </citation>
    <scope>NUCLEOTIDE SEQUENCE</scope>
    <source>
        <tissue evidence="1">Brain</tissue>
    </source>
</reference>
<evidence type="ECO:0000313" key="1">
    <source>
        <dbReference type="EMBL" id="SBR42273.1"/>
    </source>
</evidence>
<reference evidence="1" key="2">
    <citation type="submission" date="2016-06" db="EMBL/GenBank/DDBJ databases">
        <title>The genome of a short-lived fish provides insights into sex chromosome evolution and the genetic control of aging.</title>
        <authorList>
            <person name="Reichwald K."/>
            <person name="Felder M."/>
            <person name="Petzold A."/>
            <person name="Koch P."/>
            <person name="Groth M."/>
            <person name="Platzer M."/>
        </authorList>
    </citation>
    <scope>NUCLEOTIDE SEQUENCE</scope>
    <source>
        <tissue evidence="1">Brain</tissue>
    </source>
</reference>
<protein>
    <submittedName>
        <fullName evidence="1">SH3 domain containing 19</fullName>
    </submittedName>
</protein>
<sequence length="30" mass="3556">DKRLMGLQVVRELERCTATHHTVRRSSRYG</sequence>
<dbReference type="AlphaFoldDB" id="A0A1A8LCP3"/>
<gene>
    <name evidence="1" type="primary">SH3D19</name>
</gene>